<gene>
    <name evidence="2" type="ORF">JAO74_08080</name>
</gene>
<proteinExistence type="predicted"/>
<sequence length="181" mass="18706">MNRLFLLGSAALGLATVASPAMAESLSVTGTVAPYCNVNLANVSSGTASIAMVGTQQVANLRLSCNSAGGTKLVVSVKNGDLLSNKNGRINYGLELKSPQDSSFAIAEHDTDPVGGENNLFFTRSRSGYTQAVANGIPLELWLNMNVAVDQNQAPGSTNYPANAAPAGSYEEVFSFTATAV</sequence>
<keyword evidence="1" id="KW-0732">Signal</keyword>
<reference evidence="3" key="1">
    <citation type="submission" date="2020-12" db="EMBL/GenBank/DDBJ databases">
        <title>Hymenobacter sp.</title>
        <authorList>
            <person name="Kim M.K."/>
        </authorList>
    </citation>
    <scope>NUCLEOTIDE SEQUENCE [LARGE SCALE GENOMIC DNA]</scope>
    <source>
        <strain evidence="3">BT553</strain>
    </source>
</reference>
<comment type="caution">
    <text evidence="2">The sequence shown here is derived from an EMBL/GenBank/DDBJ whole genome shotgun (WGS) entry which is preliminary data.</text>
</comment>
<evidence type="ECO:0000313" key="2">
    <source>
        <dbReference type="EMBL" id="MBJ6121746.1"/>
    </source>
</evidence>
<name>A0ABS0XNY9_9SPHN</name>
<evidence type="ECO:0000313" key="3">
    <source>
        <dbReference type="Proteomes" id="UP000640426"/>
    </source>
</evidence>
<dbReference type="EMBL" id="JAELXS010000004">
    <property type="protein sequence ID" value="MBJ6121746.1"/>
    <property type="molecule type" value="Genomic_DNA"/>
</dbReference>
<evidence type="ECO:0000256" key="1">
    <source>
        <dbReference type="SAM" id="SignalP"/>
    </source>
</evidence>
<evidence type="ECO:0008006" key="4">
    <source>
        <dbReference type="Google" id="ProtNLM"/>
    </source>
</evidence>
<accession>A0ABS0XNY9</accession>
<dbReference type="RefSeq" id="WP_199036879.1">
    <property type="nucleotide sequence ID" value="NZ_JAELXS010000004.1"/>
</dbReference>
<organism evidence="2 3">
    <name type="scientific">Sphingomonas mollis</name>
    <dbReference type="NCBI Taxonomy" id="2795726"/>
    <lineage>
        <taxon>Bacteria</taxon>
        <taxon>Pseudomonadati</taxon>
        <taxon>Pseudomonadota</taxon>
        <taxon>Alphaproteobacteria</taxon>
        <taxon>Sphingomonadales</taxon>
        <taxon>Sphingomonadaceae</taxon>
        <taxon>Sphingomonas</taxon>
    </lineage>
</organism>
<keyword evidence="3" id="KW-1185">Reference proteome</keyword>
<dbReference type="Proteomes" id="UP000640426">
    <property type="component" value="Unassembled WGS sequence"/>
</dbReference>
<feature type="chain" id="PRO_5046975030" description="Spore coat protein U domain-containing protein" evidence="1">
    <location>
        <begin position="24"/>
        <end position="181"/>
    </location>
</feature>
<feature type="signal peptide" evidence="1">
    <location>
        <begin position="1"/>
        <end position="23"/>
    </location>
</feature>
<protein>
    <recommendedName>
        <fullName evidence="4">Spore coat protein U domain-containing protein</fullName>
    </recommendedName>
</protein>